<keyword evidence="6" id="KW-0464">Manganese</keyword>
<dbReference type="Gene3D" id="3.90.79.10">
    <property type="entry name" value="Nucleoside Triphosphate Pyrophosphohydrolase"/>
    <property type="match status" value="1"/>
</dbReference>
<dbReference type="STRING" id="393762.SAMN05660472_01196"/>
<organism evidence="8 9">
    <name type="scientific">Natronincola ferrireducens</name>
    <dbReference type="NCBI Taxonomy" id="393762"/>
    <lineage>
        <taxon>Bacteria</taxon>
        <taxon>Bacillati</taxon>
        <taxon>Bacillota</taxon>
        <taxon>Clostridia</taxon>
        <taxon>Peptostreptococcales</taxon>
        <taxon>Natronincolaceae</taxon>
        <taxon>Natronincola</taxon>
    </lineage>
</organism>
<proteinExistence type="predicted"/>
<evidence type="ECO:0000256" key="1">
    <source>
        <dbReference type="ARBA" id="ARBA00001936"/>
    </source>
</evidence>
<dbReference type="SUPFAM" id="SSF55811">
    <property type="entry name" value="Nudix"/>
    <property type="match status" value="1"/>
</dbReference>
<comment type="cofactor">
    <cofactor evidence="2">
        <name>Mg(2+)</name>
        <dbReference type="ChEBI" id="CHEBI:18420"/>
    </cofactor>
</comment>
<evidence type="ECO:0000313" key="9">
    <source>
        <dbReference type="Proteomes" id="UP000198718"/>
    </source>
</evidence>
<evidence type="ECO:0000256" key="6">
    <source>
        <dbReference type="ARBA" id="ARBA00023211"/>
    </source>
</evidence>
<dbReference type="InterPro" id="IPR045121">
    <property type="entry name" value="CoAse"/>
</dbReference>
<dbReference type="InterPro" id="IPR000086">
    <property type="entry name" value="NUDIX_hydrolase_dom"/>
</dbReference>
<evidence type="ECO:0000259" key="7">
    <source>
        <dbReference type="PROSITE" id="PS51462"/>
    </source>
</evidence>
<dbReference type="EMBL" id="FNFP01000002">
    <property type="protein sequence ID" value="SDK39761.1"/>
    <property type="molecule type" value="Genomic_DNA"/>
</dbReference>
<dbReference type="GO" id="GO:0046872">
    <property type="term" value="F:metal ion binding"/>
    <property type="evidence" value="ECO:0007669"/>
    <property type="project" value="UniProtKB-KW"/>
</dbReference>
<dbReference type="RefSeq" id="WP_090551895.1">
    <property type="nucleotide sequence ID" value="NZ_FNFP01000002.1"/>
</dbReference>
<name>A0A1G9BJY6_9FIRM</name>
<evidence type="ECO:0000256" key="5">
    <source>
        <dbReference type="ARBA" id="ARBA00022842"/>
    </source>
</evidence>
<keyword evidence="4" id="KW-0378">Hydrolase</keyword>
<dbReference type="InterPro" id="IPR015797">
    <property type="entry name" value="NUDIX_hydrolase-like_dom_sf"/>
</dbReference>
<evidence type="ECO:0000313" key="8">
    <source>
        <dbReference type="EMBL" id="SDK39761.1"/>
    </source>
</evidence>
<dbReference type="AlphaFoldDB" id="A0A1G9BJY6"/>
<feature type="domain" description="Nudix hydrolase" evidence="7">
    <location>
        <begin position="21"/>
        <end position="157"/>
    </location>
</feature>
<evidence type="ECO:0000256" key="3">
    <source>
        <dbReference type="ARBA" id="ARBA00022723"/>
    </source>
</evidence>
<evidence type="ECO:0000256" key="2">
    <source>
        <dbReference type="ARBA" id="ARBA00001946"/>
    </source>
</evidence>
<sequence length="204" mass="23787">MNYKQIINSFHNKKKSTSNPLLKSSVLVPLVEIKDDLHVLFQVRSHQLNTQPGEICFPGGKVENNETLQQSAIRETIEELNILPKNIEIIGKLDPIVTTFNMIIYPFCGFLHNIKVEAIDFNRVEVDSIFTVPLKELMLQQPLAHKLKVNTAPDKNFPFHLIHKGKEYNWRTSDYHVYFYQYQDYVIWGITAKILKNFLEIIKC</sequence>
<keyword evidence="5" id="KW-0460">Magnesium</keyword>
<dbReference type="PANTHER" id="PTHR12992:SF11">
    <property type="entry name" value="MITOCHONDRIAL COENZYME A DIPHOSPHATASE NUDT8"/>
    <property type="match status" value="1"/>
</dbReference>
<keyword evidence="9" id="KW-1185">Reference proteome</keyword>
<dbReference type="Pfam" id="PF00293">
    <property type="entry name" value="NUDIX"/>
    <property type="match status" value="1"/>
</dbReference>
<dbReference type="PANTHER" id="PTHR12992">
    <property type="entry name" value="NUDIX HYDROLASE"/>
    <property type="match status" value="1"/>
</dbReference>
<protein>
    <submittedName>
        <fullName evidence="8">NUDIX domain-containing protein</fullName>
    </submittedName>
</protein>
<dbReference type="PROSITE" id="PS51462">
    <property type="entry name" value="NUDIX"/>
    <property type="match status" value="1"/>
</dbReference>
<evidence type="ECO:0000256" key="4">
    <source>
        <dbReference type="ARBA" id="ARBA00022801"/>
    </source>
</evidence>
<comment type="cofactor">
    <cofactor evidence="1">
        <name>Mn(2+)</name>
        <dbReference type="ChEBI" id="CHEBI:29035"/>
    </cofactor>
</comment>
<dbReference type="Proteomes" id="UP000198718">
    <property type="component" value="Unassembled WGS sequence"/>
</dbReference>
<keyword evidence="3" id="KW-0479">Metal-binding</keyword>
<reference evidence="8 9" key="1">
    <citation type="submission" date="2016-10" db="EMBL/GenBank/DDBJ databases">
        <authorList>
            <person name="de Groot N.N."/>
        </authorList>
    </citation>
    <scope>NUCLEOTIDE SEQUENCE [LARGE SCALE GENOMIC DNA]</scope>
    <source>
        <strain evidence="8 9">DSM 18346</strain>
    </source>
</reference>
<gene>
    <name evidence="8" type="ORF">SAMN05660472_01196</name>
</gene>
<dbReference type="OrthoDB" id="9802805at2"/>
<dbReference type="CDD" id="cd03426">
    <property type="entry name" value="NUDIX_CoAse_Nudt7"/>
    <property type="match status" value="1"/>
</dbReference>
<accession>A0A1G9BJY6</accession>
<dbReference type="GO" id="GO:0010945">
    <property type="term" value="F:coenzyme A diphosphatase activity"/>
    <property type="evidence" value="ECO:0007669"/>
    <property type="project" value="InterPro"/>
</dbReference>